<sequence>MRAAPVTETQVGDQVRDEKADEEGIASPMRGDGSYLLRKIYAWALAWTATNAGESTVTVPREERIKRERKA</sequence>
<dbReference type="EMBL" id="LGCN01000219">
    <property type="protein sequence ID" value="KOT34190.1"/>
    <property type="molecule type" value="Genomic_DNA"/>
</dbReference>
<protein>
    <submittedName>
        <fullName evidence="2">Uncharacterized protein</fullName>
    </submittedName>
</protein>
<gene>
    <name evidence="2" type="ORF">ADK41_26590</name>
</gene>
<feature type="region of interest" description="Disordered" evidence="1">
    <location>
        <begin position="1"/>
        <end position="28"/>
    </location>
</feature>
<reference evidence="2 3" key="1">
    <citation type="submission" date="2015-07" db="EMBL/GenBank/DDBJ databases">
        <authorList>
            <person name="Noorani M."/>
        </authorList>
    </citation>
    <scope>NUCLEOTIDE SEQUENCE [LARGE SCALE GENOMIC DNA]</scope>
    <source>
        <strain evidence="2 3">NRRL B-24567</strain>
    </source>
</reference>
<proteinExistence type="predicted"/>
<dbReference type="PATRIC" id="fig|36816.3.peg.5753"/>
<keyword evidence="3" id="KW-1185">Reference proteome</keyword>
<evidence type="ECO:0000313" key="2">
    <source>
        <dbReference type="EMBL" id="KOT34190.1"/>
    </source>
</evidence>
<evidence type="ECO:0000313" key="3">
    <source>
        <dbReference type="Proteomes" id="UP000037773"/>
    </source>
</evidence>
<dbReference type="Proteomes" id="UP000037773">
    <property type="component" value="Unassembled WGS sequence"/>
</dbReference>
<organism evidence="2 3">
    <name type="scientific">Streptomyces caelestis</name>
    <dbReference type="NCBI Taxonomy" id="36816"/>
    <lineage>
        <taxon>Bacteria</taxon>
        <taxon>Bacillati</taxon>
        <taxon>Actinomycetota</taxon>
        <taxon>Actinomycetes</taxon>
        <taxon>Kitasatosporales</taxon>
        <taxon>Streptomycetaceae</taxon>
        <taxon>Streptomyces</taxon>
    </lineage>
</organism>
<evidence type="ECO:0000256" key="1">
    <source>
        <dbReference type="SAM" id="MobiDB-lite"/>
    </source>
</evidence>
<comment type="caution">
    <text evidence="2">The sequence shown here is derived from an EMBL/GenBank/DDBJ whole genome shotgun (WGS) entry which is preliminary data.</text>
</comment>
<accession>A0A0M8QID8</accession>
<name>A0A0M8QID8_9ACTN</name>
<dbReference type="AlphaFoldDB" id="A0A0M8QID8"/>